<reference evidence="4" key="1">
    <citation type="submission" date="2015-09" db="EMBL/GenBank/DDBJ databases">
        <authorList>
            <person name="Sai Rama Sridatta P."/>
        </authorList>
    </citation>
    <scope>NUCLEOTIDE SEQUENCE [LARGE SCALE GENOMIC DNA]</scope>
</reference>
<keyword evidence="4" id="KW-1185">Reference proteome</keyword>
<evidence type="ECO:0000256" key="1">
    <source>
        <dbReference type="ARBA" id="ARBA00008839"/>
    </source>
</evidence>
<dbReference type="InterPro" id="IPR005026">
    <property type="entry name" value="SAPAP"/>
</dbReference>
<reference evidence="3" key="2">
    <citation type="submission" date="2025-08" db="UniProtKB">
        <authorList>
            <consortium name="Ensembl"/>
        </authorList>
    </citation>
    <scope>IDENTIFICATION</scope>
</reference>
<dbReference type="GO" id="GO:0031616">
    <property type="term" value="C:spindle pole centrosome"/>
    <property type="evidence" value="ECO:0007669"/>
    <property type="project" value="TreeGrafter"/>
</dbReference>
<dbReference type="GO" id="GO:0007059">
    <property type="term" value="P:chromosome segregation"/>
    <property type="evidence" value="ECO:0007669"/>
    <property type="project" value="TreeGrafter"/>
</dbReference>
<comment type="similarity">
    <text evidence="1">Belongs to the SAPAP family.</text>
</comment>
<dbReference type="PANTHER" id="PTHR12353:SF1">
    <property type="entry name" value="DISKS LARGE-ASSOCIATED PROTEIN 5"/>
    <property type="match status" value="1"/>
</dbReference>
<evidence type="ECO:0000256" key="2">
    <source>
        <dbReference type="SAM" id="MobiDB-lite"/>
    </source>
</evidence>
<dbReference type="GO" id="GO:0023052">
    <property type="term" value="P:signaling"/>
    <property type="evidence" value="ECO:0007669"/>
    <property type="project" value="InterPro"/>
</dbReference>
<dbReference type="STRING" id="8187.ENSLCAP00010012388"/>
<organism evidence="3 4">
    <name type="scientific">Lates calcarifer</name>
    <name type="common">Barramundi</name>
    <name type="synonym">Holocentrus calcarifer</name>
    <dbReference type="NCBI Taxonomy" id="8187"/>
    <lineage>
        <taxon>Eukaryota</taxon>
        <taxon>Metazoa</taxon>
        <taxon>Chordata</taxon>
        <taxon>Craniata</taxon>
        <taxon>Vertebrata</taxon>
        <taxon>Euteleostomi</taxon>
        <taxon>Actinopterygii</taxon>
        <taxon>Neopterygii</taxon>
        <taxon>Teleostei</taxon>
        <taxon>Neoteleostei</taxon>
        <taxon>Acanthomorphata</taxon>
        <taxon>Carangaria</taxon>
        <taxon>Carangaria incertae sedis</taxon>
        <taxon>Centropomidae</taxon>
        <taxon>Lates</taxon>
    </lineage>
</organism>
<accession>A0A4W6CEB7</accession>
<sequence>MESRFAHLRQRDTTVSMLRVKMSRRRSQSLKENRERAVNTRRQLDKLPELEISSLDASIAMLTCALSHTCLSTDVAGEERLKQLERWKERKALEKEKEKREKERKGIFKTGLYHPKDTVTFVSLPVVPAAPKRAKEVSKIQEPEEKLHPPSTTPCSEEEDMVVDQAPADSVPAVEPAEAPSSLNSFAPEGFVFQAPVGLLSFKFEPLTPRSVRCLPYTKVLVELEFLRLNEANPLPLNPLAAPHLVHLPHTMYRTSVANETDRLSTLCVQWESKVEDESIPEEMRDRMRTAVGQARLLMKERFNQFSGLVDDCELGRGEKITTCTDLQGFWDMVYYQVEDVNKKFDALKEAEGRGWVEEHKPPPRQRKVVKVDTLKIYLLLQAAKSRLAAVKAAMKARQQAAEAEKAAKDAGKSEDDPSLNSQEAPAQAHMPDTVVFDGGFFQVESPAKTSVRKSSRLSAAVLPQASPCSNYLTPRRVTRRSLALSQTPAQTVASPAQPALTPAHLRLTLNQTPKSQHGIPQPSQKREDTVNVSLCFSPVKEVLSDDAQPQGSPAQQTGTVSTQENPATVSELSTAPPVHSLPSISVIEEQDEPAEAVNIDLPVSPRLSLSPCKSPPAVSKAPEPSSALSFTLSPCTTPSQPLTSFSPAVQGHTEARESMCCTPDSSVVEEIPGLDFERYLQPSQRCSLSPRETVAIDTLSPMAVDVEMESPRGQSEDLLTQQEPGMVQTAESALLLFTPDLKDRIRQSVCPSDLMVFTPPH</sequence>
<evidence type="ECO:0000313" key="4">
    <source>
        <dbReference type="Proteomes" id="UP000314980"/>
    </source>
</evidence>
<name>A0A4W6CEB7_LATCA</name>
<dbReference type="GO" id="GO:0008017">
    <property type="term" value="F:microtubule binding"/>
    <property type="evidence" value="ECO:0007669"/>
    <property type="project" value="TreeGrafter"/>
</dbReference>
<feature type="region of interest" description="Disordered" evidence="2">
    <location>
        <begin position="402"/>
        <end position="427"/>
    </location>
</feature>
<dbReference type="GO" id="GO:0051642">
    <property type="term" value="P:centrosome localization"/>
    <property type="evidence" value="ECO:0007669"/>
    <property type="project" value="TreeGrafter"/>
</dbReference>
<dbReference type="PANTHER" id="PTHR12353">
    <property type="entry name" value="DISKS LARGE-ASSOCIATED PROTEIN DAP SAP90/PSD-95-ASSOCIATED PROTEIN"/>
    <property type="match status" value="1"/>
</dbReference>
<dbReference type="Pfam" id="PF03359">
    <property type="entry name" value="GKAP"/>
    <property type="match status" value="1"/>
</dbReference>
<dbReference type="GeneTree" id="ENSGT00940000158652"/>
<dbReference type="GO" id="GO:0007346">
    <property type="term" value="P:regulation of mitotic cell cycle"/>
    <property type="evidence" value="ECO:0007669"/>
    <property type="project" value="TreeGrafter"/>
</dbReference>
<dbReference type="GO" id="GO:0051382">
    <property type="term" value="P:kinetochore assembly"/>
    <property type="evidence" value="ECO:0007669"/>
    <property type="project" value="TreeGrafter"/>
</dbReference>
<protein>
    <submittedName>
        <fullName evidence="3">Discs, large (Drosophila) homolog-associated protein 5</fullName>
    </submittedName>
</protein>
<dbReference type="InParanoid" id="A0A4W6CEB7"/>
<feature type="region of interest" description="Disordered" evidence="2">
    <location>
        <begin position="136"/>
        <end position="160"/>
    </location>
</feature>
<feature type="region of interest" description="Disordered" evidence="2">
    <location>
        <begin position="544"/>
        <end position="579"/>
    </location>
</feature>
<dbReference type="GO" id="GO:0005634">
    <property type="term" value="C:nucleus"/>
    <property type="evidence" value="ECO:0007669"/>
    <property type="project" value="TreeGrafter"/>
</dbReference>
<dbReference type="Proteomes" id="UP000314980">
    <property type="component" value="Unassembled WGS sequence"/>
</dbReference>
<dbReference type="AlphaFoldDB" id="A0A4W6CEB7"/>
<evidence type="ECO:0000313" key="3">
    <source>
        <dbReference type="Ensembl" id="ENSLCAP00010012388.1"/>
    </source>
</evidence>
<dbReference type="Ensembl" id="ENSLCAT00010012664.1">
    <property type="protein sequence ID" value="ENSLCAP00010012388.1"/>
    <property type="gene ID" value="ENSLCAG00010005861.1"/>
</dbReference>
<dbReference type="GO" id="GO:0005737">
    <property type="term" value="C:cytoplasm"/>
    <property type="evidence" value="ECO:0007669"/>
    <property type="project" value="TreeGrafter"/>
</dbReference>
<feature type="compositionally biased region" description="Basic and acidic residues" evidence="2">
    <location>
        <begin position="403"/>
        <end position="416"/>
    </location>
</feature>
<feature type="compositionally biased region" description="Basic and acidic residues" evidence="2">
    <location>
        <begin position="136"/>
        <end position="148"/>
    </location>
</feature>
<feature type="compositionally biased region" description="Polar residues" evidence="2">
    <location>
        <begin position="548"/>
        <end position="574"/>
    </location>
</feature>
<proteinExistence type="inferred from homology"/>
<dbReference type="GO" id="GO:0007052">
    <property type="term" value="P:mitotic spindle organization"/>
    <property type="evidence" value="ECO:0007669"/>
    <property type="project" value="TreeGrafter"/>
</dbReference>
<reference evidence="3" key="3">
    <citation type="submission" date="2025-09" db="UniProtKB">
        <authorList>
            <consortium name="Ensembl"/>
        </authorList>
    </citation>
    <scope>IDENTIFICATION</scope>
</reference>